<evidence type="ECO:0000313" key="3">
    <source>
        <dbReference type="Proteomes" id="UP000010474"/>
    </source>
</evidence>
<evidence type="ECO:0000313" key="2">
    <source>
        <dbReference type="EMBL" id="AFZ60821.1"/>
    </source>
</evidence>
<dbReference type="HOGENOM" id="CLU_2420554_0_0_3"/>
<sequence>MKKKLINTLKQFIEITNDRRLAEHIRRNGSADGYEPFTAYRLGKDTKISLNTIYALSNDQDRIPSEKILKTIAEFYLAQPSELLSLVDDID</sequence>
<dbReference type="Pfam" id="PF13443">
    <property type="entry name" value="HTH_26"/>
    <property type="match status" value="1"/>
</dbReference>
<dbReference type="OrthoDB" id="489455at2"/>
<name>K9ZNQ0_ANACC</name>
<organism evidence="2 3">
    <name type="scientific">Anabaena cylindrica (strain ATCC 27899 / PCC 7122)</name>
    <dbReference type="NCBI Taxonomy" id="272123"/>
    <lineage>
        <taxon>Bacteria</taxon>
        <taxon>Bacillati</taxon>
        <taxon>Cyanobacteriota</taxon>
        <taxon>Cyanophyceae</taxon>
        <taxon>Nostocales</taxon>
        <taxon>Nostocaceae</taxon>
        <taxon>Anabaena</taxon>
    </lineage>
</organism>
<keyword evidence="3" id="KW-1185">Reference proteome</keyword>
<gene>
    <name evidence="2" type="ordered locus">Anacy_5509</name>
</gene>
<dbReference type="EMBL" id="CP003659">
    <property type="protein sequence ID" value="AFZ60821.1"/>
    <property type="molecule type" value="Genomic_DNA"/>
</dbReference>
<reference evidence="3" key="1">
    <citation type="journal article" date="2013" name="Proc. Natl. Acad. Sci. U.S.A.">
        <title>Improving the coverage of the cyanobacterial phylum using diversity-driven genome sequencing.</title>
        <authorList>
            <person name="Shih P.M."/>
            <person name="Wu D."/>
            <person name="Latifi A."/>
            <person name="Axen S.D."/>
            <person name="Fewer D.P."/>
            <person name="Talla E."/>
            <person name="Calteau A."/>
            <person name="Cai F."/>
            <person name="Tandeau de Marsac N."/>
            <person name="Rippka R."/>
            <person name="Herdman M."/>
            <person name="Sivonen K."/>
            <person name="Coursin T."/>
            <person name="Laurent T."/>
            <person name="Goodwin L."/>
            <person name="Nolan M."/>
            <person name="Davenport K.W."/>
            <person name="Han C.S."/>
            <person name="Rubin E.M."/>
            <person name="Eisen J.A."/>
            <person name="Woyke T."/>
            <person name="Gugger M."/>
            <person name="Kerfeld C.A."/>
        </authorList>
    </citation>
    <scope>NUCLEOTIDE SEQUENCE [LARGE SCALE GENOMIC DNA]</scope>
    <source>
        <strain evidence="3">ATCC 27899 / PCC 7122</strain>
    </source>
</reference>
<dbReference type="STRING" id="272123.Anacy_5509"/>
<proteinExistence type="predicted"/>
<protein>
    <recommendedName>
        <fullName evidence="1">HTH cro/C1-type domain-containing protein</fullName>
    </recommendedName>
</protein>
<dbReference type="InterPro" id="IPR001387">
    <property type="entry name" value="Cro/C1-type_HTH"/>
</dbReference>
<accession>K9ZNQ0</accession>
<evidence type="ECO:0000259" key="1">
    <source>
        <dbReference type="Pfam" id="PF13443"/>
    </source>
</evidence>
<dbReference type="AlphaFoldDB" id="K9ZNQ0"/>
<dbReference type="PATRIC" id="fig|272123.3.peg.5964"/>
<dbReference type="RefSeq" id="WP_015217433.1">
    <property type="nucleotide sequence ID" value="NC_019771.1"/>
</dbReference>
<dbReference type="KEGG" id="acy:Anacy_5509"/>
<dbReference type="Proteomes" id="UP000010474">
    <property type="component" value="Chromosome"/>
</dbReference>
<feature type="domain" description="HTH cro/C1-type" evidence="1">
    <location>
        <begin position="38"/>
        <end position="89"/>
    </location>
</feature>